<dbReference type="OrthoDB" id="7711522at2"/>
<name>A0A0M2R4T3_9PROT</name>
<proteinExistence type="predicted"/>
<accession>A0A0M2R4T3</accession>
<dbReference type="RefSeq" id="WP_046509891.1">
    <property type="nucleotide sequence ID" value="NZ_LANI01000032.1"/>
</dbReference>
<evidence type="ECO:0000313" key="2">
    <source>
        <dbReference type="Proteomes" id="UP000034491"/>
    </source>
</evidence>
<organism evidence="1 2">
    <name type="scientific">Kiloniella litopenaei</name>
    <dbReference type="NCBI Taxonomy" id="1549748"/>
    <lineage>
        <taxon>Bacteria</taxon>
        <taxon>Pseudomonadati</taxon>
        <taxon>Pseudomonadota</taxon>
        <taxon>Alphaproteobacteria</taxon>
        <taxon>Rhodospirillales</taxon>
        <taxon>Kiloniellaceae</taxon>
        <taxon>Kiloniella</taxon>
    </lineage>
</organism>
<comment type="caution">
    <text evidence="1">The sequence shown here is derived from an EMBL/GenBank/DDBJ whole genome shotgun (WGS) entry which is preliminary data.</text>
</comment>
<dbReference type="STRING" id="1549748.WH95_18645"/>
<evidence type="ECO:0000313" key="1">
    <source>
        <dbReference type="EMBL" id="KKJ75459.1"/>
    </source>
</evidence>
<dbReference type="Proteomes" id="UP000034491">
    <property type="component" value="Unassembled WGS sequence"/>
</dbReference>
<keyword evidence="2" id="KW-1185">Reference proteome</keyword>
<reference evidence="1 2" key="1">
    <citation type="submission" date="2015-03" db="EMBL/GenBank/DDBJ databases">
        <title>Genome sequence of Kiloniella sp. P1-1, isolated from the gut microflora of Pacific white shrimp, Penaeus vannamei.</title>
        <authorList>
            <person name="Shao Z."/>
            <person name="Wang L."/>
            <person name="Li X."/>
        </authorList>
    </citation>
    <scope>NUCLEOTIDE SEQUENCE [LARGE SCALE GENOMIC DNA]</scope>
    <source>
        <strain evidence="1 2">P1-1</strain>
    </source>
</reference>
<sequence length="150" mass="16686">MRLLNNNYAFCALLILAAAPLVITGLKALIPASHWMEVQSVVVSDAKAGKAPLLSVERSIHKKFTATWVAEIHKKQPSGVFATTCFQDGKNVYTPTDKLPDNIDLNWWTYPTVCDLGEGEYRMVTVWVIAPENFPAKRVEIASNIFKVIP</sequence>
<protein>
    <submittedName>
        <fullName evidence="1">Uncharacterized protein</fullName>
    </submittedName>
</protein>
<dbReference type="EMBL" id="LANI01000032">
    <property type="protein sequence ID" value="KKJ75459.1"/>
    <property type="molecule type" value="Genomic_DNA"/>
</dbReference>
<gene>
    <name evidence="1" type="ORF">WH95_18645</name>
</gene>
<dbReference type="AlphaFoldDB" id="A0A0M2R4T3"/>